<dbReference type="PANTHER" id="PTHR43539">
    <property type="entry name" value="FLAVIN-BINDING MONOOXYGENASE-LIKE PROTEIN (AFU_ORTHOLOGUE AFUA_4G09220)"/>
    <property type="match status" value="1"/>
</dbReference>
<reference evidence="2" key="2">
    <citation type="journal article" date="2021" name="J Anim Sci Technol">
        <title>Complete genome sequence of Paenibacillus konkukensis sp. nov. SK3146 as a potential probiotic strain.</title>
        <authorList>
            <person name="Jung H.I."/>
            <person name="Park S."/>
            <person name="Niu K.M."/>
            <person name="Lee S.W."/>
            <person name="Kothari D."/>
            <person name="Yi K.J."/>
            <person name="Kim S.K."/>
        </authorList>
    </citation>
    <scope>NUCLEOTIDE SEQUENCE</scope>
    <source>
        <strain evidence="2">SK3146</strain>
    </source>
</reference>
<dbReference type="PRINTS" id="PR00368">
    <property type="entry name" value="FADPNR"/>
</dbReference>
<dbReference type="PRINTS" id="PR00469">
    <property type="entry name" value="PNDRDTASEII"/>
</dbReference>
<dbReference type="Gene3D" id="3.50.50.60">
    <property type="entry name" value="FAD/NAD(P)-binding domain"/>
    <property type="match status" value="2"/>
</dbReference>
<dbReference type="SUPFAM" id="SSF51905">
    <property type="entry name" value="FAD/NAD(P)-binding domain"/>
    <property type="match status" value="2"/>
</dbReference>
<dbReference type="GO" id="GO:0016491">
    <property type="term" value="F:oxidoreductase activity"/>
    <property type="evidence" value="ECO:0007669"/>
    <property type="project" value="UniProtKB-KW"/>
</dbReference>
<dbReference type="PROSITE" id="PS51257">
    <property type="entry name" value="PROKAR_LIPOPROTEIN"/>
    <property type="match status" value="1"/>
</dbReference>
<accession>A0ABY4RU03</accession>
<evidence type="ECO:0000256" key="1">
    <source>
        <dbReference type="ARBA" id="ARBA00023002"/>
    </source>
</evidence>
<dbReference type="Pfam" id="PF13738">
    <property type="entry name" value="Pyr_redox_3"/>
    <property type="match status" value="1"/>
</dbReference>
<dbReference type="InterPro" id="IPR050982">
    <property type="entry name" value="Auxin_biosynth/cation_transpt"/>
</dbReference>
<sequence length="389" mass="42333">MTKAAGVVGKKGSLLKSYDCLIVGGGAAGIGMGCALQELGVERFGILERGEVGASFLMWPQEMRMITPSFTSNAYGMMDLNAIALKTSPAYTLGTEHPSGEDYAHYLQAVAEYKKLPIHAGVDVTSVQPLPEGGFELQTSHGSMRSRFVIWAAGEFQYPRLDGFPGAEYALHNSLIGQWREVEGEDIVVIGGYESGADAAIHLSRLGKKVTLIDRSGRWTEKGSSDPSVELSPYTKDRLKETGDGTIELMSGYEVHWIEPADGGGFLIYCEDASGASRFVKTSHQPILATGFKGSLEMIRHLFEQDEGDVTILNEYDESTKTPGLFVSGPSVTHGSLLFCFIYKFRQRFGVVAEAIGQRLGLDTQPLEEYRKQGMMLTDLSCCGEDCTC</sequence>
<gene>
    <name evidence="2" type="primary">czcO</name>
    <name evidence="2" type="ORF">SK3146_04809</name>
</gene>
<dbReference type="PANTHER" id="PTHR43539:SF89">
    <property type="entry name" value="NAD(P)-BINDING DOMAIN-CONTAINING PROTEIN"/>
    <property type="match status" value="1"/>
</dbReference>
<protein>
    <submittedName>
        <fullName evidence="2">Oxidoreductase CzcO</fullName>
        <ecNumber evidence="2">1.-.-.-</ecNumber>
    </submittedName>
</protein>
<dbReference type="RefSeq" id="WP_249861144.1">
    <property type="nucleotide sequence ID" value="NZ_CP027059.1"/>
</dbReference>
<dbReference type="EC" id="1.-.-.-" evidence="2"/>
<dbReference type="Proteomes" id="UP001057134">
    <property type="component" value="Chromosome"/>
</dbReference>
<evidence type="ECO:0000313" key="2">
    <source>
        <dbReference type="EMBL" id="UQZ85520.1"/>
    </source>
</evidence>
<keyword evidence="1 2" id="KW-0560">Oxidoreductase</keyword>
<name>A0ABY4RU03_9BACL</name>
<evidence type="ECO:0000313" key="3">
    <source>
        <dbReference type="Proteomes" id="UP001057134"/>
    </source>
</evidence>
<proteinExistence type="predicted"/>
<keyword evidence="3" id="KW-1185">Reference proteome</keyword>
<organism evidence="2 3">
    <name type="scientific">Paenibacillus konkukensis</name>
    <dbReference type="NCBI Taxonomy" id="2020716"/>
    <lineage>
        <taxon>Bacteria</taxon>
        <taxon>Bacillati</taxon>
        <taxon>Bacillota</taxon>
        <taxon>Bacilli</taxon>
        <taxon>Bacillales</taxon>
        <taxon>Paenibacillaceae</taxon>
        <taxon>Paenibacillus</taxon>
    </lineage>
</organism>
<dbReference type="InterPro" id="IPR036188">
    <property type="entry name" value="FAD/NAD-bd_sf"/>
</dbReference>
<dbReference type="EMBL" id="CP027059">
    <property type="protein sequence ID" value="UQZ85520.1"/>
    <property type="molecule type" value="Genomic_DNA"/>
</dbReference>
<reference evidence="2" key="1">
    <citation type="submission" date="2018-02" db="EMBL/GenBank/DDBJ databases">
        <authorList>
            <person name="Kim S.-K."/>
            <person name="Jung H.-I."/>
            <person name="Lee S.-W."/>
        </authorList>
    </citation>
    <scope>NUCLEOTIDE SEQUENCE</scope>
    <source>
        <strain evidence="2">SK3146</strain>
    </source>
</reference>